<feature type="compositionally biased region" description="Acidic residues" evidence="1">
    <location>
        <begin position="254"/>
        <end position="263"/>
    </location>
</feature>
<feature type="compositionally biased region" description="Pro residues" evidence="1">
    <location>
        <begin position="1237"/>
        <end position="1247"/>
    </location>
</feature>
<dbReference type="Proteomes" id="UP001063166">
    <property type="component" value="Unassembled WGS sequence"/>
</dbReference>
<feature type="compositionally biased region" description="Low complexity" evidence="1">
    <location>
        <begin position="1849"/>
        <end position="1864"/>
    </location>
</feature>
<feature type="compositionally biased region" description="Basic and acidic residues" evidence="1">
    <location>
        <begin position="1936"/>
        <end position="1950"/>
    </location>
</feature>
<sequence length="1965" mass="210858">MSSPFELPRHSGYSHSPCSCATQKSARTPIHNPYDKFTQQEFDAWIGGITGALRRALGHEDEVESQLASRHKRDDASFDDGEEVQRRIEEEEEGSVDAELEDSFADYTTRRVGKGKARDPREGPGLGKGDKNEPIFIASDSEEEEQAEDLAQIEDVYQEEEGSEEWEEGSQSGEEREESWGRGESSAQARIRHDNRRLDVEEEEEEEEEEEAEEEEEYDEEYDEEAEPSGQEDENAYVALSPKKAPSPVVVLSSDEEEQGEVEVEAHSVSELDEKDSGDEYLEEDRDTGTSMLIRKNYLGTARPPRHRARKEYAHQASSPVAEDLGDAEEVDEIEEDDQDVQLLDDTTSYPPRTVALGALAMERRAEIRDLWSGPDTYAEDYHSGGAIREPPDDLAADDLGPGDEGERPTEGVADSEEEDVMDVCAVEEESLKEELGPSDEGEVLTEGVAHPEEKDVIDLDEVEDRPPEEAQPSFEDTSFPPRDDAIEEAIPSDRLIEIPDQWEGPNTFAEDYYSGGDVTSQGDPGSAHYLGLGDEIAAPTPDPSNSVVEIEHRASTEAVETFDLVQQSVTEESTSLSGVVAPDVSQIDYPVELSERLEAPVDNGEAGRAGDDIQRQVVDTLSADLSGAGGDADAPTIIDSADDLKDDTTETQRVAPEAVPEPSIEFEHGGDLPGESPEVIDTCGGGTEVEEQTQPTSSAARSPVRSTAFETTQFDFGGLYDDMEVEVADFGDPRDTQHQSVDLSPIDWAYAAALLNGLPTSGVDQQRTPEVTAGELAGADKAEPQGEVAEAAEDSPRAVELVETVPTTLEPSIETVEDTAEEAAAVVDVAVAPVEEPIVLDAPAVPSLEQPQTPAQSTSIRHHEFGLPTPPSERPKDLDLSVASEQAVASGANEANDSEIVILESSDPLADTLNTSPADVSNISEVEPVRPGEVADDDAQGEVAVDADAVREPEAYDETEETLPREQILHDFSVKEAQEGAATTLVNGVCDGNAVRSDDAWQAIPRLAESAEADMDTSTPLASERDAKVEETTTANGDTGAISSDDVHVFSSQNGIPTPVVANAAVPDPTSRPRTSTSPPPILSLPGSPSFTSSPAETSATVQPTPVSVSLPASILKALRVQQSHPGSTYNGLFTPDPAVDSGPASPGPALVQTENLLEAGVAGQSATSGREPVAIDESLAETSHPLESGIAIVTTQAQSASLDVVVAQDTTAGRAMAEAEHAQQSEPELSSYALGPPPRRQPPSAPYSLSVVMRKATDPVLFSDPYPASLSTPENVITYLVNDTQDEECEEDHSQDTSVSSSSTGDKELEEKVDGSILEDDEDNQALESLELRYPSLQPVSQEAVSTTTAVEDGTPGVDEWHEADADGDIDPDFIENAPTAHKPTPPPASRQENADDARIPEPTEDVTPAAKAGESDKETQEQELSQPQDSRPAPVVGRASDAPTMPASSSKSADDLPSILIIKQPATIQAKPNDADDSSDALTDLDEPPRSPAKSKTSRPTKRKRSSSIQATSPVTRSMSLKQPEKRTRTAAKPRGSNGKKVNNRSSLAKDKGKGREVHQPSARKGSFDTRSISSRSSSDASSALRMLYTSSQNTSRASSVVSNATSDNSLYTVHPSPTLHKGSSFRHQVPPPPPPPPPPLLHRHHRPQPTLTQPSRPPASQKAPPPSRQSGPPPSEAVANKPSTSSQPATSRRSSVYSSSPVTRSNCRYHKISIPKSDDGPRVFFLVPGCSLGNRELLEEEEIVDHGDALPEDGLRMTHDLDAYDFDPCLLNSLRLLVGVDLLREQEVYYLPQLGPDLVPLRRRNEVDDKASFSKTSSRDLASAADHPGPAGMSSRRNSVASAISPPSSLAGSTSTSASAIRPLARSDVKPSSVISYSGSELTEEEASPNAKRPKLSTVEAKSTISNMGPPDAQPERSRRSKGSKQSIKRSRTSDVVRESEMDTQRAKKQKTGSSDLRGMT</sequence>
<feature type="compositionally biased region" description="Basic residues" evidence="1">
    <location>
        <begin position="1923"/>
        <end position="1935"/>
    </location>
</feature>
<feature type="region of interest" description="Disordered" evidence="1">
    <location>
        <begin position="58"/>
        <end position="351"/>
    </location>
</feature>
<feature type="compositionally biased region" description="Low complexity" evidence="1">
    <location>
        <begin position="1694"/>
        <end position="1706"/>
    </location>
</feature>
<feature type="region of interest" description="Disordered" evidence="1">
    <location>
        <begin position="1217"/>
        <end position="1252"/>
    </location>
</feature>
<accession>A0A9P3ULL3</accession>
<feature type="region of interest" description="Disordered" evidence="1">
    <location>
        <begin position="1010"/>
        <end position="1106"/>
    </location>
</feature>
<feature type="region of interest" description="Disordered" evidence="1">
    <location>
        <begin position="1"/>
        <end position="33"/>
    </location>
</feature>
<evidence type="ECO:0000313" key="2">
    <source>
        <dbReference type="EMBL" id="GLB37748.1"/>
    </source>
</evidence>
<feature type="compositionally biased region" description="Acidic residues" evidence="1">
    <location>
        <begin position="90"/>
        <end position="104"/>
    </location>
</feature>
<feature type="compositionally biased region" description="Low complexity" evidence="1">
    <location>
        <begin position="625"/>
        <end position="635"/>
    </location>
</feature>
<feature type="compositionally biased region" description="Polar residues" evidence="1">
    <location>
        <begin position="1592"/>
        <end position="1615"/>
    </location>
</feature>
<feature type="region of interest" description="Disordered" evidence="1">
    <location>
        <begin position="1129"/>
        <end position="1183"/>
    </location>
</feature>
<feature type="region of interest" description="Disordered" evidence="1">
    <location>
        <begin position="625"/>
        <end position="707"/>
    </location>
</feature>
<feature type="compositionally biased region" description="Polar residues" evidence="1">
    <location>
        <begin position="1092"/>
        <end position="1106"/>
    </location>
</feature>
<gene>
    <name evidence="2" type="ORF">LshimejAT787_0407990</name>
</gene>
<feature type="compositionally biased region" description="Acidic residues" evidence="1">
    <location>
        <begin position="273"/>
        <end position="286"/>
    </location>
</feature>
<feature type="compositionally biased region" description="Basic and acidic residues" evidence="1">
    <location>
        <begin position="1307"/>
        <end position="1316"/>
    </location>
</feature>
<keyword evidence="3" id="KW-1185">Reference proteome</keyword>
<dbReference type="OrthoDB" id="2804229at2759"/>
<name>A0A9P3ULL3_LYOSH</name>
<reference evidence="2" key="1">
    <citation type="submission" date="2022-07" db="EMBL/GenBank/DDBJ databases">
        <title>The genome of Lyophyllum shimeji provides insight into the initial evolution of ectomycorrhizal fungal genome.</title>
        <authorList>
            <person name="Kobayashi Y."/>
            <person name="Shibata T."/>
            <person name="Hirakawa H."/>
            <person name="Shigenobu S."/>
            <person name="Nishiyama T."/>
            <person name="Yamada A."/>
            <person name="Hasebe M."/>
            <person name="Kawaguchi M."/>
        </authorList>
    </citation>
    <scope>NUCLEOTIDE SEQUENCE</scope>
    <source>
        <strain evidence="2">AT787</strain>
    </source>
</reference>
<feature type="compositionally biased region" description="Pro residues" evidence="1">
    <location>
        <begin position="1633"/>
        <end position="1644"/>
    </location>
</feature>
<feature type="compositionally biased region" description="Polar residues" evidence="1">
    <location>
        <begin position="1512"/>
        <end position="1524"/>
    </location>
</feature>
<feature type="compositionally biased region" description="Basic and acidic residues" evidence="1">
    <location>
        <begin position="1551"/>
        <end position="1562"/>
    </location>
</feature>
<protein>
    <submittedName>
        <fullName evidence="2">Uncharacterized protein</fullName>
    </submittedName>
</protein>
<evidence type="ECO:0000256" key="1">
    <source>
        <dbReference type="SAM" id="MobiDB-lite"/>
    </source>
</evidence>
<feature type="compositionally biased region" description="Acidic residues" evidence="1">
    <location>
        <begin position="414"/>
        <end position="444"/>
    </location>
</feature>
<feature type="compositionally biased region" description="Pro residues" evidence="1">
    <location>
        <begin position="1667"/>
        <end position="1679"/>
    </location>
</feature>
<evidence type="ECO:0000313" key="3">
    <source>
        <dbReference type="Proteomes" id="UP001063166"/>
    </source>
</evidence>
<comment type="caution">
    <text evidence="2">The sequence shown here is derived from an EMBL/GenBank/DDBJ whole genome shotgun (WGS) entry which is preliminary data.</text>
</comment>
<feature type="region of interest" description="Disordered" evidence="1">
    <location>
        <begin position="847"/>
        <end position="877"/>
    </location>
</feature>
<feature type="compositionally biased region" description="Acidic residues" evidence="1">
    <location>
        <begin position="324"/>
        <end position="340"/>
    </location>
</feature>
<feature type="compositionally biased region" description="Basic residues" evidence="1">
    <location>
        <begin position="1499"/>
        <end position="1509"/>
    </location>
</feature>
<feature type="region of interest" description="Disordered" evidence="1">
    <location>
        <begin position="373"/>
        <end position="546"/>
    </location>
</feature>
<feature type="compositionally biased region" description="Polar residues" evidence="1">
    <location>
        <begin position="693"/>
        <end position="707"/>
    </location>
</feature>
<feature type="compositionally biased region" description="Polar residues" evidence="1">
    <location>
        <begin position="13"/>
        <end position="26"/>
    </location>
</feature>
<feature type="region of interest" description="Disordered" evidence="1">
    <location>
        <begin position="762"/>
        <end position="800"/>
    </location>
</feature>
<proteinExistence type="predicted"/>
<feature type="compositionally biased region" description="Polar residues" evidence="1">
    <location>
        <begin position="850"/>
        <end position="860"/>
    </location>
</feature>
<organism evidence="2 3">
    <name type="scientific">Lyophyllum shimeji</name>
    <name type="common">Hon-shimeji</name>
    <name type="synonym">Tricholoma shimeji</name>
    <dbReference type="NCBI Taxonomy" id="47721"/>
    <lineage>
        <taxon>Eukaryota</taxon>
        <taxon>Fungi</taxon>
        <taxon>Dikarya</taxon>
        <taxon>Basidiomycota</taxon>
        <taxon>Agaricomycotina</taxon>
        <taxon>Agaricomycetes</taxon>
        <taxon>Agaricomycetidae</taxon>
        <taxon>Agaricales</taxon>
        <taxon>Tricholomatineae</taxon>
        <taxon>Lyophyllaceae</taxon>
        <taxon>Lyophyllum</taxon>
    </lineage>
</organism>
<feature type="compositionally biased region" description="Acidic residues" evidence="1">
    <location>
        <begin position="140"/>
        <end position="168"/>
    </location>
</feature>
<feature type="compositionally biased region" description="Low complexity" evidence="1">
    <location>
        <begin position="1068"/>
        <end position="1078"/>
    </location>
</feature>
<dbReference type="EMBL" id="BRPK01000004">
    <property type="protein sequence ID" value="GLB37748.1"/>
    <property type="molecule type" value="Genomic_DNA"/>
</dbReference>
<feature type="compositionally biased region" description="Polar residues" evidence="1">
    <location>
        <begin position="1340"/>
        <end position="1352"/>
    </location>
</feature>
<feature type="compositionally biased region" description="Acidic residues" evidence="1">
    <location>
        <begin position="1478"/>
        <end position="1489"/>
    </location>
</feature>
<feature type="compositionally biased region" description="Basic and acidic residues" evidence="1">
    <location>
        <begin position="116"/>
        <end position="133"/>
    </location>
</feature>
<feature type="compositionally biased region" description="Acidic residues" evidence="1">
    <location>
        <begin position="393"/>
        <end position="404"/>
    </location>
</feature>
<feature type="compositionally biased region" description="Acidic residues" evidence="1">
    <location>
        <begin position="1286"/>
        <end position="1295"/>
    </location>
</feature>
<feature type="compositionally biased region" description="Acidic residues" evidence="1">
    <location>
        <begin position="200"/>
        <end position="235"/>
    </location>
</feature>
<feature type="region of interest" description="Disordered" evidence="1">
    <location>
        <begin position="1814"/>
        <end position="1965"/>
    </location>
</feature>
<feature type="compositionally biased region" description="Low complexity" evidence="1">
    <location>
        <begin position="1572"/>
        <end position="1587"/>
    </location>
</feature>
<feature type="compositionally biased region" description="Basic and acidic residues" evidence="1">
    <location>
        <begin position="1395"/>
        <end position="1404"/>
    </location>
</feature>
<feature type="region of interest" description="Disordered" evidence="1">
    <location>
        <begin position="1282"/>
        <end position="1706"/>
    </location>
</feature>